<evidence type="ECO:0000313" key="2">
    <source>
        <dbReference type="Proteomes" id="UP000276776"/>
    </source>
</evidence>
<dbReference type="PANTHER" id="PTHR43675:SF1">
    <property type="entry name" value="RIKEN CDNA 2700097O09 GENE"/>
    <property type="match status" value="1"/>
</dbReference>
<dbReference type="STRING" id="103827.A0A0N5D6T7"/>
<dbReference type="InterPro" id="IPR029063">
    <property type="entry name" value="SAM-dependent_MTases_sf"/>
</dbReference>
<evidence type="ECO:0000313" key="3">
    <source>
        <dbReference type="WBParaSite" id="TCLT_0000875901-mRNA-1"/>
    </source>
</evidence>
<dbReference type="Proteomes" id="UP000276776">
    <property type="component" value="Unassembled WGS sequence"/>
</dbReference>
<dbReference type="Gene3D" id="3.40.50.150">
    <property type="entry name" value="Vaccinia Virus protein VP39"/>
    <property type="match status" value="1"/>
</dbReference>
<dbReference type="OrthoDB" id="15794at2759"/>
<protein>
    <submittedName>
        <fullName evidence="3">Methyltransf_11 domain-containing protein</fullName>
    </submittedName>
</protein>
<dbReference type="GO" id="GO:0008168">
    <property type="term" value="F:methyltransferase activity"/>
    <property type="evidence" value="ECO:0007669"/>
    <property type="project" value="TreeGrafter"/>
</dbReference>
<dbReference type="WBParaSite" id="TCLT_0000875901-mRNA-1">
    <property type="protein sequence ID" value="TCLT_0000875901-mRNA-1"/>
    <property type="gene ID" value="TCLT_0000875901"/>
</dbReference>
<dbReference type="OMA" id="AWECISH"/>
<dbReference type="PANTHER" id="PTHR43675">
    <property type="entry name" value="ARSENITE METHYLTRANSFERASE"/>
    <property type="match status" value="1"/>
</dbReference>
<dbReference type="CDD" id="cd02440">
    <property type="entry name" value="AdoMet_MTases"/>
    <property type="match status" value="1"/>
</dbReference>
<reference evidence="3" key="1">
    <citation type="submission" date="2017-02" db="UniProtKB">
        <authorList>
            <consortium name="WormBaseParasite"/>
        </authorList>
    </citation>
    <scope>IDENTIFICATION</scope>
</reference>
<sequence>MYVSLDQAQKEFQNLIYRVEPKKVAEFLDWVSQSFVVSNSSYESGSTEFDDSGPLSDSDTLMRQIAMDIRNELPVTAELPSEALFLQQAGYDSDTTVHVDAFLYDDEDVDVLVDDGTLSRDYCAQCGSRKILPLTFISHSLSIDQLRYAFTILVPLNKEMKDILVVDVGSRLGAVLYAVYSYGKGLVNAIGIEMNKQFCDLQQKMIEMNGMSNNIKVIHDDVRQQKQVVSSADVVVLNNVFSFFLSTSDQVDCWEFLRKTIRPGAAIISCPDIVTVTNKLVLSFHISDWVEKIETGHLAARYAGVNADLFEDCEKLMLYRVKS</sequence>
<dbReference type="SUPFAM" id="SSF53335">
    <property type="entry name" value="S-adenosyl-L-methionine-dependent methyltransferases"/>
    <property type="match status" value="1"/>
</dbReference>
<reference evidence="1 2" key="2">
    <citation type="submission" date="2018-11" db="EMBL/GenBank/DDBJ databases">
        <authorList>
            <consortium name="Pathogen Informatics"/>
        </authorList>
    </citation>
    <scope>NUCLEOTIDE SEQUENCE [LARGE SCALE GENOMIC DNA]</scope>
</reference>
<dbReference type="AlphaFoldDB" id="A0A0N5D6T7"/>
<organism evidence="3">
    <name type="scientific">Thelazia callipaeda</name>
    <name type="common">Oriental eyeworm</name>
    <name type="synonym">Parasitic nematode</name>
    <dbReference type="NCBI Taxonomy" id="103827"/>
    <lineage>
        <taxon>Eukaryota</taxon>
        <taxon>Metazoa</taxon>
        <taxon>Ecdysozoa</taxon>
        <taxon>Nematoda</taxon>
        <taxon>Chromadorea</taxon>
        <taxon>Rhabditida</taxon>
        <taxon>Spirurina</taxon>
        <taxon>Spiruromorpha</taxon>
        <taxon>Thelazioidea</taxon>
        <taxon>Thelaziidae</taxon>
        <taxon>Thelazia</taxon>
    </lineage>
</organism>
<keyword evidence="2" id="KW-1185">Reference proteome</keyword>
<proteinExistence type="predicted"/>
<dbReference type="EMBL" id="UYYF01004677">
    <property type="protein sequence ID" value="VDN06329.1"/>
    <property type="molecule type" value="Genomic_DNA"/>
</dbReference>
<accession>A0A0N5D6T7</accession>
<name>A0A0N5D6T7_THECL</name>
<evidence type="ECO:0000313" key="1">
    <source>
        <dbReference type="EMBL" id="VDN06329.1"/>
    </source>
</evidence>
<gene>
    <name evidence="1" type="ORF">TCLT_LOCUS8748</name>
</gene>
<dbReference type="InterPro" id="IPR026669">
    <property type="entry name" value="Arsenite_MeTrfase-like"/>
</dbReference>